<evidence type="ECO:0000313" key="4">
    <source>
        <dbReference type="Proteomes" id="UP000585614"/>
    </source>
</evidence>
<comment type="caution">
    <text evidence="3">The sequence shown here is derived from an EMBL/GenBank/DDBJ whole genome shotgun (WGS) entry which is preliminary data.</text>
</comment>
<reference evidence="3 4" key="1">
    <citation type="journal article" date="2020" name="Nature">
        <title>Six reference-quality genomes reveal evolution of bat adaptations.</title>
        <authorList>
            <person name="Jebb D."/>
            <person name="Huang Z."/>
            <person name="Pippel M."/>
            <person name="Hughes G.M."/>
            <person name="Lavrichenko K."/>
            <person name="Devanna P."/>
            <person name="Winkler S."/>
            <person name="Jermiin L.S."/>
            <person name="Skirmuntt E.C."/>
            <person name="Katzourakis A."/>
            <person name="Burkitt-Gray L."/>
            <person name="Ray D.A."/>
            <person name="Sullivan K.A.M."/>
            <person name="Roscito J.G."/>
            <person name="Kirilenko B.M."/>
            <person name="Davalos L.M."/>
            <person name="Corthals A.P."/>
            <person name="Power M.L."/>
            <person name="Jones G."/>
            <person name="Ransome R.D."/>
            <person name="Dechmann D.K.N."/>
            <person name="Locatelli A.G."/>
            <person name="Puechmaille S.J."/>
            <person name="Fedrigo O."/>
            <person name="Jarvis E.D."/>
            <person name="Hiller M."/>
            <person name="Vernes S.C."/>
            <person name="Myers E.W."/>
            <person name="Teeling E.C."/>
        </authorList>
    </citation>
    <scope>NUCLEOTIDE SEQUENCE [LARGE SCALE GENOMIC DNA]</scope>
    <source>
        <strain evidence="3">MRhiFer1</strain>
        <tissue evidence="3">Lung</tissue>
    </source>
</reference>
<accession>A0A7J7WQV6</accession>
<organism evidence="3 4">
    <name type="scientific">Rhinolophus ferrumequinum</name>
    <name type="common">Greater horseshoe bat</name>
    <dbReference type="NCBI Taxonomy" id="59479"/>
    <lineage>
        <taxon>Eukaryota</taxon>
        <taxon>Metazoa</taxon>
        <taxon>Chordata</taxon>
        <taxon>Craniata</taxon>
        <taxon>Vertebrata</taxon>
        <taxon>Euteleostomi</taxon>
        <taxon>Mammalia</taxon>
        <taxon>Eutheria</taxon>
        <taxon>Laurasiatheria</taxon>
        <taxon>Chiroptera</taxon>
        <taxon>Yinpterochiroptera</taxon>
        <taxon>Rhinolophoidea</taxon>
        <taxon>Rhinolophidae</taxon>
        <taxon>Rhinolophinae</taxon>
        <taxon>Rhinolophus</taxon>
    </lineage>
</organism>
<evidence type="ECO:0000313" key="3">
    <source>
        <dbReference type="EMBL" id="KAF6339774.1"/>
    </source>
</evidence>
<dbReference type="EMBL" id="JACAGC010000010">
    <property type="protein sequence ID" value="KAF6339774.1"/>
    <property type="molecule type" value="Genomic_DNA"/>
</dbReference>
<feature type="region of interest" description="Disordered" evidence="1">
    <location>
        <begin position="52"/>
        <end position="139"/>
    </location>
</feature>
<dbReference type="AlphaFoldDB" id="A0A7J7WQV6"/>
<feature type="signal peptide" evidence="2">
    <location>
        <begin position="1"/>
        <end position="20"/>
    </location>
</feature>
<keyword evidence="2" id="KW-0732">Signal</keyword>
<evidence type="ECO:0000256" key="2">
    <source>
        <dbReference type="SAM" id="SignalP"/>
    </source>
</evidence>
<evidence type="ECO:0000256" key="1">
    <source>
        <dbReference type="SAM" id="MobiDB-lite"/>
    </source>
</evidence>
<proteinExistence type="predicted"/>
<feature type="compositionally biased region" description="Low complexity" evidence="1">
    <location>
        <begin position="55"/>
        <end position="67"/>
    </location>
</feature>
<gene>
    <name evidence="3" type="ORF">mRhiFer1_008049</name>
</gene>
<feature type="chain" id="PRO_5029719165" evidence="2">
    <location>
        <begin position="21"/>
        <end position="139"/>
    </location>
</feature>
<name>A0A7J7WQV6_RHIFE</name>
<dbReference type="Proteomes" id="UP000585614">
    <property type="component" value="Unassembled WGS sequence"/>
</dbReference>
<protein>
    <submittedName>
        <fullName evidence="3">Uncharacterized protein</fullName>
    </submittedName>
</protein>
<sequence length="139" mass="13964">MKLIFLYLVVALCIFCKACGSRARNGFEYFDAVSKDSGFNLGSSDQQGFGVIEIGGNRKSSSGSAGSKYLSPGSDVRGSGGEKQIWSSGSENSGGRKGATGLGASTSGPNEFGETGVSSTGTCDAGKSLTGSDAHGLGI</sequence>